<evidence type="ECO:0000313" key="3">
    <source>
        <dbReference type="Proteomes" id="UP000283672"/>
    </source>
</evidence>
<protein>
    <submittedName>
        <fullName evidence="2">Uncharacterized protein</fullName>
    </submittedName>
</protein>
<gene>
    <name evidence="2" type="ORF">DW026_02925</name>
</gene>
<comment type="caution">
    <text evidence="2">The sequence shown here is derived from an EMBL/GenBank/DDBJ whole genome shotgun (WGS) entry which is preliminary data.</text>
</comment>
<proteinExistence type="predicted"/>
<dbReference type="AlphaFoldDB" id="A0AA92VDW8"/>
<accession>A0AA92VDW8</accession>
<dbReference type="EMBL" id="QROP01000005">
    <property type="protein sequence ID" value="RHL41104.1"/>
    <property type="molecule type" value="Genomic_DNA"/>
</dbReference>
<sequence length="112" mass="12537">MKMKQKKCIAGILLLGAVCAQANNYEVTSPDGRLAVKVECVDGKQCIINKKGWQISESVTLFILCFNPFFLRIGYLLELLVFEDQSICVCMIDGNWLLSANLFCKNLLTQVV</sequence>
<evidence type="ECO:0000256" key="1">
    <source>
        <dbReference type="SAM" id="SignalP"/>
    </source>
</evidence>
<reference evidence="2 3" key="1">
    <citation type="submission" date="2018-08" db="EMBL/GenBank/DDBJ databases">
        <title>A genome reference for cultivated species of the human gut microbiota.</title>
        <authorList>
            <person name="Zou Y."/>
            <person name="Xue W."/>
            <person name="Luo G."/>
        </authorList>
    </citation>
    <scope>NUCLEOTIDE SEQUENCE [LARGE SCALE GENOMIC DNA]</scope>
    <source>
        <strain evidence="2 3">AF38-11</strain>
    </source>
</reference>
<feature type="chain" id="PRO_5041690026" evidence="1">
    <location>
        <begin position="23"/>
        <end position="112"/>
    </location>
</feature>
<evidence type="ECO:0000313" key="2">
    <source>
        <dbReference type="EMBL" id="RHL41104.1"/>
    </source>
</evidence>
<organism evidence="2 3">
    <name type="scientific">Segatella copri</name>
    <dbReference type="NCBI Taxonomy" id="165179"/>
    <lineage>
        <taxon>Bacteria</taxon>
        <taxon>Pseudomonadati</taxon>
        <taxon>Bacteroidota</taxon>
        <taxon>Bacteroidia</taxon>
        <taxon>Bacteroidales</taxon>
        <taxon>Prevotellaceae</taxon>
        <taxon>Segatella</taxon>
    </lineage>
</organism>
<keyword evidence="1" id="KW-0732">Signal</keyword>
<name>A0AA92VDW8_9BACT</name>
<dbReference type="Proteomes" id="UP000283672">
    <property type="component" value="Unassembled WGS sequence"/>
</dbReference>
<feature type="signal peptide" evidence="1">
    <location>
        <begin position="1"/>
        <end position="22"/>
    </location>
</feature>